<keyword evidence="6 7" id="KW-0472">Membrane</keyword>
<organism evidence="10">
    <name type="scientific">Heterosigma akashiwo</name>
    <name type="common">Chromophytic alga</name>
    <name type="synonym">Heterosigma carterae</name>
    <dbReference type="NCBI Taxonomy" id="2829"/>
    <lineage>
        <taxon>Eukaryota</taxon>
        <taxon>Sar</taxon>
        <taxon>Stramenopiles</taxon>
        <taxon>Ochrophyta</taxon>
        <taxon>Raphidophyceae</taxon>
        <taxon>Chattonellales</taxon>
        <taxon>Chattonellaceae</taxon>
        <taxon>Heterosigma</taxon>
    </lineage>
</organism>
<keyword evidence="4 8" id="KW-0732">Signal</keyword>
<dbReference type="InterPro" id="IPR015720">
    <property type="entry name" value="Emp24-like"/>
</dbReference>
<protein>
    <recommendedName>
        <fullName evidence="9">GOLD domain-containing protein</fullName>
    </recommendedName>
</protein>
<comment type="subcellular location">
    <subcellularLocation>
        <location evidence="1">Membrane</location>
        <topology evidence="1">Single-pass type I membrane protein</topology>
    </subcellularLocation>
</comment>
<feature type="transmembrane region" description="Helical" evidence="7">
    <location>
        <begin position="180"/>
        <end position="198"/>
    </location>
</feature>
<keyword evidence="3 7" id="KW-0812">Transmembrane</keyword>
<evidence type="ECO:0000313" key="10">
    <source>
        <dbReference type="EMBL" id="CAE0625724.1"/>
    </source>
</evidence>
<keyword evidence="5 7" id="KW-1133">Transmembrane helix</keyword>
<evidence type="ECO:0000256" key="3">
    <source>
        <dbReference type="ARBA" id="ARBA00022692"/>
    </source>
</evidence>
<feature type="signal peptide" evidence="8">
    <location>
        <begin position="1"/>
        <end position="24"/>
    </location>
</feature>
<dbReference type="SMART" id="SM01190">
    <property type="entry name" value="EMP24_GP25L"/>
    <property type="match status" value="1"/>
</dbReference>
<evidence type="ECO:0000256" key="8">
    <source>
        <dbReference type="SAM" id="SignalP"/>
    </source>
</evidence>
<evidence type="ECO:0000256" key="6">
    <source>
        <dbReference type="ARBA" id="ARBA00023136"/>
    </source>
</evidence>
<accession>A0A6V1NYB5</accession>
<dbReference type="Pfam" id="PF01105">
    <property type="entry name" value="EMP24_GP25L"/>
    <property type="match status" value="1"/>
</dbReference>
<dbReference type="PANTHER" id="PTHR22811">
    <property type="entry name" value="TRANSMEMBRANE EMP24 DOMAIN-CONTAINING PROTEIN"/>
    <property type="match status" value="1"/>
</dbReference>
<gene>
    <name evidence="10" type="ORF">HAKA00212_LOCUS4395</name>
</gene>
<evidence type="ECO:0000256" key="2">
    <source>
        <dbReference type="ARBA" id="ARBA00007104"/>
    </source>
</evidence>
<evidence type="ECO:0000256" key="5">
    <source>
        <dbReference type="ARBA" id="ARBA00022989"/>
    </source>
</evidence>
<feature type="chain" id="PRO_5030160743" description="GOLD domain-containing protein" evidence="8">
    <location>
        <begin position="25"/>
        <end position="210"/>
    </location>
</feature>
<dbReference type="AlphaFoldDB" id="A0A6V1NYB5"/>
<name>A0A6V1NYB5_HETAK</name>
<evidence type="ECO:0000259" key="9">
    <source>
        <dbReference type="SMART" id="SM01190"/>
    </source>
</evidence>
<comment type="similarity">
    <text evidence="2">Belongs to the EMP24/GP25L family.</text>
</comment>
<dbReference type="GO" id="GO:0016020">
    <property type="term" value="C:membrane"/>
    <property type="evidence" value="ECO:0007669"/>
    <property type="project" value="UniProtKB-SubCell"/>
</dbReference>
<sequence length="210" mass="24194">MEGFNRWWCCILFTLSFIPDYSRGIILEIQNDQKRCIFHENPAGQNMEFKLALIQEEAAGLETGVVLAQVFSPKGRKLFQDEKLETFPEFTKYSPRKKALQEGLYEVCFTATGAAGPGRRVVLETEEEQDGLDANLKPLEKAFKLLDKKLDRITQEFDYMRTREARMAVTSGTTNDRIQWFSFLSITVLIGISCYQIIHLKSFFLSKKLL</sequence>
<evidence type="ECO:0000256" key="1">
    <source>
        <dbReference type="ARBA" id="ARBA00004479"/>
    </source>
</evidence>
<feature type="domain" description="GOLD" evidence="9">
    <location>
        <begin position="24"/>
        <end position="205"/>
    </location>
</feature>
<reference evidence="10" key="1">
    <citation type="submission" date="2021-01" db="EMBL/GenBank/DDBJ databases">
        <authorList>
            <person name="Corre E."/>
            <person name="Pelletier E."/>
            <person name="Niang G."/>
            <person name="Scheremetjew M."/>
            <person name="Finn R."/>
            <person name="Kale V."/>
            <person name="Holt S."/>
            <person name="Cochrane G."/>
            <person name="Meng A."/>
            <person name="Brown T."/>
            <person name="Cohen L."/>
        </authorList>
    </citation>
    <scope>NUCLEOTIDE SEQUENCE</scope>
    <source>
        <strain evidence="10">CCMP3107</strain>
    </source>
</reference>
<dbReference type="InterPro" id="IPR009038">
    <property type="entry name" value="GOLD_dom"/>
</dbReference>
<evidence type="ECO:0000256" key="4">
    <source>
        <dbReference type="ARBA" id="ARBA00022729"/>
    </source>
</evidence>
<dbReference type="EMBL" id="HBIU01010392">
    <property type="protein sequence ID" value="CAE0625724.1"/>
    <property type="molecule type" value="Transcribed_RNA"/>
</dbReference>
<evidence type="ECO:0000256" key="7">
    <source>
        <dbReference type="SAM" id="Phobius"/>
    </source>
</evidence>
<proteinExistence type="inferred from homology"/>